<feature type="non-terminal residue" evidence="1">
    <location>
        <position position="41"/>
    </location>
</feature>
<proteinExistence type="predicted"/>
<name>A0A9N9KAW3_9GLOM</name>
<dbReference type="InterPro" id="IPR027267">
    <property type="entry name" value="AH/BAR_dom_sf"/>
</dbReference>
<evidence type="ECO:0000313" key="1">
    <source>
        <dbReference type="EMBL" id="CAG8820669.1"/>
    </source>
</evidence>
<dbReference type="Proteomes" id="UP000789396">
    <property type="component" value="Unassembled WGS sequence"/>
</dbReference>
<feature type="non-terminal residue" evidence="1">
    <location>
        <position position="1"/>
    </location>
</feature>
<dbReference type="EMBL" id="CAJVPZ010099378">
    <property type="protein sequence ID" value="CAG8820669.1"/>
    <property type="molecule type" value="Genomic_DNA"/>
</dbReference>
<dbReference type="AlphaFoldDB" id="A0A9N9KAW3"/>
<reference evidence="1" key="1">
    <citation type="submission" date="2021-06" db="EMBL/GenBank/DDBJ databases">
        <authorList>
            <person name="Kallberg Y."/>
            <person name="Tangrot J."/>
            <person name="Rosling A."/>
        </authorList>
    </citation>
    <scope>NUCLEOTIDE SEQUENCE</scope>
    <source>
        <strain evidence="1">IN212</strain>
    </source>
</reference>
<dbReference type="Gene3D" id="1.20.1270.60">
    <property type="entry name" value="Arfaptin homology (AH) domain/BAR domain"/>
    <property type="match status" value="1"/>
</dbReference>
<dbReference type="OrthoDB" id="27823at2759"/>
<accession>A0A9N9KAW3</accession>
<protein>
    <submittedName>
        <fullName evidence="1">10331_t:CDS:1</fullName>
    </submittedName>
</protein>
<organism evidence="1 2">
    <name type="scientific">Racocetra fulgida</name>
    <dbReference type="NCBI Taxonomy" id="60492"/>
    <lineage>
        <taxon>Eukaryota</taxon>
        <taxon>Fungi</taxon>
        <taxon>Fungi incertae sedis</taxon>
        <taxon>Mucoromycota</taxon>
        <taxon>Glomeromycotina</taxon>
        <taxon>Glomeromycetes</taxon>
        <taxon>Diversisporales</taxon>
        <taxon>Gigasporaceae</taxon>
        <taxon>Racocetra</taxon>
    </lineage>
</organism>
<evidence type="ECO:0000313" key="2">
    <source>
        <dbReference type="Proteomes" id="UP000789396"/>
    </source>
</evidence>
<keyword evidence="2" id="KW-1185">Reference proteome</keyword>
<gene>
    <name evidence="1" type="ORF">RFULGI_LOCUS19617</name>
</gene>
<comment type="caution">
    <text evidence="1">The sequence shown here is derived from an EMBL/GenBank/DDBJ whole genome shotgun (WGS) entry which is preliminary data.</text>
</comment>
<sequence length="41" mass="4886">TVRQELETTAKEHIGLSQKIRAELEQELTDFITKQKEKRKM</sequence>